<dbReference type="GO" id="GO:0004565">
    <property type="term" value="F:beta-galactosidase activity"/>
    <property type="evidence" value="ECO:0007669"/>
    <property type="project" value="UniProtKB-EC"/>
</dbReference>
<keyword evidence="6 9" id="KW-0326">Glycosidase</keyword>
<dbReference type="Proteomes" id="UP001266099">
    <property type="component" value="Unassembled WGS sequence"/>
</dbReference>
<evidence type="ECO:0000256" key="4">
    <source>
        <dbReference type="ARBA" id="ARBA00013303"/>
    </source>
</evidence>
<gene>
    <name evidence="9" type="ORF">J2S36_001194</name>
</gene>
<dbReference type="InterPro" id="IPR050347">
    <property type="entry name" value="Bact_Beta-galactosidase"/>
</dbReference>
<evidence type="ECO:0000256" key="1">
    <source>
        <dbReference type="ARBA" id="ARBA00001412"/>
    </source>
</evidence>
<dbReference type="Pfam" id="PF02837">
    <property type="entry name" value="Glyco_hydro_2_N"/>
    <property type="match status" value="1"/>
</dbReference>
<comment type="caution">
    <text evidence="9">The sequence shown here is derived from an EMBL/GenBank/DDBJ whole genome shotgun (WGS) entry which is preliminary data.</text>
</comment>
<evidence type="ECO:0000256" key="7">
    <source>
        <dbReference type="ARBA" id="ARBA00032230"/>
    </source>
</evidence>
<dbReference type="InterPro" id="IPR014718">
    <property type="entry name" value="GH-type_carb-bd"/>
</dbReference>
<reference evidence="9 10" key="1">
    <citation type="submission" date="2023-07" db="EMBL/GenBank/DDBJ databases">
        <title>Sequencing the genomes of 1000 actinobacteria strains.</title>
        <authorList>
            <person name="Klenk H.-P."/>
        </authorList>
    </citation>
    <scope>NUCLEOTIDE SEQUENCE [LARGE SCALE GENOMIC DNA]</scope>
    <source>
        <strain evidence="9 10">DSM 15539</strain>
    </source>
</reference>
<dbReference type="EMBL" id="JAVDUJ010000001">
    <property type="protein sequence ID" value="MDR6939651.1"/>
    <property type="molecule type" value="Genomic_DNA"/>
</dbReference>
<feature type="domain" description="Beta galactosidase small chain/" evidence="8">
    <location>
        <begin position="721"/>
        <end position="988"/>
    </location>
</feature>
<evidence type="ECO:0000256" key="3">
    <source>
        <dbReference type="ARBA" id="ARBA00012756"/>
    </source>
</evidence>
<dbReference type="PANTHER" id="PTHR46323:SF2">
    <property type="entry name" value="BETA-GALACTOSIDASE"/>
    <property type="match status" value="1"/>
</dbReference>
<dbReference type="Pfam" id="PF02836">
    <property type="entry name" value="Glyco_hydro_2_C"/>
    <property type="match status" value="1"/>
</dbReference>
<organism evidence="9 10">
    <name type="scientific">Arcanobacterium hippocoleae</name>
    <dbReference type="NCBI Taxonomy" id="149017"/>
    <lineage>
        <taxon>Bacteria</taxon>
        <taxon>Bacillati</taxon>
        <taxon>Actinomycetota</taxon>
        <taxon>Actinomycetes</taxon>
        <taxon>Actinomycetales</taxon>
        <taxon>Actinomycetaceae</taxon>
        <taxon>Arcanobacterium</taxon>
    </lineage>
</organism>
<dbReference type="SUPFAM" id="SSF49303">
    <property type="entry name" value="beta-Galactosidase/glucuronidase domain"/>
    <property type="match status" value="1"/>
</dbReference>
<sequence length="1040" mass="118060">MKVAWQNPTLIREGALPSRAYFFNFQSLEAARSNDREQARGFYDLDGIWDFIFFDSPDRCNDQDLADWSSGSDHAAVWKPISVPDPWQVHGYGCWHYTDEGYLFPVDPPLIPKLNPTGIYRKRVAFAPLNPGERRIIRLDGVETYYELWCNGTRVGWAKGSRLSSEFDITDHVIDGKAILLLKVLQYADSSYVEDQDMWSSGGIIRSIYSFVRTAHSIQDIAVDTSLLHISDAPDAQTTAPGVLRAEIQAANAVAVHWRLETLTGELICAGSADASSEVSVENSRKHGENIQCGTQNTQLFQIYAEIPDVYWWHPEAPHRYRLIFRTEQNSDPDFVPIVFGFRDIHMKDGVLLLNGRYIEMHGVNRHDFDPEHGRAVSLQRMRADLELMKKFNINAVRTAHYPNDPRFYELTDELGIMVLAETDLETHGMELVGEPNRLANDPNWLPTFLDRIERHVKSQRNHPSIIIWSLGNESGWGKNFHAMYQHCKMLDPSRPVLYEEDRDAEIVDIVSTMYSRASQMDDFGSHAMLKPRILVEYAHAMGNGPGGLHDYQQVFDRHPSIQGHFVWEWIDHGIKVSDKYCYGGDFGDRPNNGNFCIDGLVFPWLAPSPGLIEYGQVICPVKVSLTDSRKLCVRNNWYARSLDGVRLRLESMTAGKIVAKSEIVCGNVPAQTEILLEIQQPECEYLNVVIFDGEEEIGRYQFMVGTVERAKSQERPKNSVIKRPKMQIMADPVTGELTISAEQMQLATKLAKFTTWRPTIDNHRALAEKNWEPALLKLARQIPLEFTQTQNTAHLRAKYAPDTVRRGWNCDYFWQYDQAQEILILDFKAQPYGDLPQLLPNLGLEFRVPLALSQIEYYGRGPGENYPDSTQAALLGIYQTTAKDLVTPYVYPQDYGLRTDVRWVAHRDDTGAGILVMATNPVAWSTWLWDAYTIDTAVHRDELGEPQELVVRWEEKILGLGSHSWGAEVTPSYQVQPQEITMRLLFSRLSPGECAQTVAESLRESVNNLSEKFSGKDCAATGCAEQAPKTEQAAEVAQC</sequence>
<dbReference type="InterPro" id="IPR036156">
    <property type="entry name" value="Beta-gal/glucu_dom_sf"/>
</dbReference>
<dbReference type="Pfam" id="PF02929">
    <property type="entry name" value="Bgal_small_N"/>
    <property type="match status" value="1"/>
</dbReference>
<dbReference type="PRINTS" id="PR00132">
    <property type="entry name" value="GLHYDRLASE2"/>
</dbReference>
<dbReference type="InterPro" id="IPR004199">
    <property type="entry name" value="B-gal_small/dom_5"/>
</dbReference>
<dbReference type="PROSITE" id="PS00719">
    <property type="entry name" value="GLYCOSYL_HYDROL_F2_1"/>
    <property type="match status" value="1"/>
</dbReference>
<dbReference type="Gene3D" id="3.20.20.80">
    <property type="entry name" value="Glycosidases"/>
    <property type="match status" value="1"/>
</dbReference>
<comment type="similarity">
    <text evidence="2">Belongs to the glycosyl hydrolase 2 family.</text>
</comment>
<evidence type="ECO:0000256" key="2">
    <source>
        <dbReference type="ARBA" id="ARBA00007401"/>
    </source>
</evidence>
<proteinExistence type="inferred from homology"/>
<dbReference type="SUPFAM" id="SSF51445">
    <property type="entry name" value="(Trans)glycosidases"/>
    <property type="match status" value="1"/>
</dbReference>
<dbReference type="Gene3D" id="2.70.98.10">
    <property type="match status" value="1"/>
</dbReference>
<protein>
    <recommendedName>
        <fullName evidence="4">Beta-galactosidase</fullName>
        <ecNumber evidence="3">3.2.1.23</ecNumber>
    </recommendedName>
    <alternativeName>
        <fullName evidence="7">Lactase</fullName>
    </alternativeName>
</protein>
<evidence type="ECO:0000313" key="9">
    <source>
        <dbReference type="EMBL" id="MDR6939651.1"/>
    </source>
</evidence>
<dbReference type="InterPro" id="IPR008979">
    <property type="entry name" value="Galactose-bd-like_sf"/>
</dbReference>
<dbReference type="PANTHER" id="PTHR46323">
    <property type="entry name" value="BETA-GALACTOSIDASE"/>
    <property type="match status" value="1"/>
</dbReference>
<name>A0ABU1T2Q8_9ACTO</name>
<dbReference type="InterPro" id="IPR006101">
    <property type="entry name" value="Glyco_hydro_2"/>
</dbReference>
<comment type="catalytic activity">
    <reaction evidence="1">
        <text>Hydrolysis of terminal non-reducing beta-D-galactose residues in beta-D-galactosides.</text>
        <dbReference type="EC" id="3.2.1.23"/>
    </reaction>
</comment>
<keyword evidence="5 9" id="KW-0378">Hydrolase</keyword>
<evidence type="ECO:0000259" key="8">
    <source>
        <dbReference type="SMART" id="SM01038"/>
    </source>
</evidence>
<evidence type="ECO:0000256" key="6">
    <source>
        <dbReference type="ARBA" id="ARBA00023295"/>
    </source>
</evidence>
<dbReference type="InterPro" id="IPR023230">
    <property type="entry name" value="Glyco_hydro_2_CS"/>
</dbReference>
<dbReference type="Gene3D" id="2.60.120.260">
    <property type="entry name" value="Galactose-binding domain-like"/>
    <property type="match status" value="1"/>
</dbReference>
<keyword evidence="10" id="KW-1185">Reference proteome</keyword>
<dbReference type="InterPro" id="IPR006103">
    <property type="entry name" value="Glyco_hydro_2_cat"/>
</dbReference>
<dbReference type="InterPro" id="IPR023232">
    <property type="entry name" value="Glyco_hydro_2_AS"/>
</dbReference>
<dbReference type="InterPro" id="IPR011013">
    <property type="entry name" value="Gal_mutarotase_sf_dom"/>
</dbReference>
<dbReference type="RefSeq" id="WP_309956489.1">
    <property type="nucleotide sequence ID" value="NZ_JAVDUJ010000001.1"/>
</dbReference>
<evidence type="ECO:0000313" key="10">
    <source>
        <dbReference type="Proteomes" id="UP001266099"/>
    </source>
</evidence>
<dbReference type="PROSITE" id="PS00608">
    <property type="entry name" value="GLYCOSYL_HYDROL_F2_2"/>
    <property type="match status" value="1"/>
</dbReference>
<dbReference type="InterPro" id="IPR006104">
    <property type="entry name" value="Glyco_hydro_2_N"/>
</dbReference>
<dbReference type="SUPFAM" id="SSF49785">
    <property type="entry name" value="Galactose-binding domain-like"/>
    <property type="match status" value="1"/>
</dbReference>
<dbReference type="InterPro" id="IPR017853">
    <property type="entry name" value="GH"/>
</dbReference>
<dbReference type="SMART" id="SM01038">
    <property type="entry name" value="Bgal_small_N"/>
    <property type="match status" value="1"/>
</dbReference>
<dbReference type="SUPFAM" id="SSF74650">
    <property type="entry name" value="Galactose mutarotase-like"/>
    <property type="match status" value="1"/>
</dbReference>
<accession>A0ABU1T2Q8</accession>
<dbReference type="EC" id="3.2.1.23" evidence="3"/>
<evidence type="ECO:0000256" key="5">
    <source>
        <dbReference type="ARBA" id="ARBA00022801"/>
    </source>
</evidence>